<accession>A0A0M3DKC0</accession>
<dbReference type="Proteomes" id="UP000034407">
    <property type="component" value="Unassembled WGS sequence"/>
</dbReference>
<dbReference type="RefSeq" id="WP_046821475.1">
    <property type="nucleotide sequence ID" value="NZ_LBBT01000003.1"/>
</dbReference>
<dbReference type="PATRIC" id="fig|1629550.3.peg.312"/>
<evidence type="ECO:0000259" key="1">
    <source>
        <dbReference type="Pfam" id="PF13349"/>
    </source>
</evidence>
<evidence type="ECO:0000313" key="2">
    <source>
        <dbReference type="EMBL" id="KKY03015.1"/>
    </source>
</evidence>
<proteinExistence type="predicted"/>
<evidence type="ECO:0000313" key="3">
    <source>
        <dbReference type="Proteomes" id="UP000034407"/>
    </source>
</evidence>
<sequence>MKKTFIKGGVKFSNGNWNSYSKEEVSEYSFKTEGYKLIIKNNCSLLKIKKHSSSQVIITMNKKLSGTNEKELKDTLDSIYCEVQDGDIYLNPLFKSKESITATNIESIIMIPENINFLDVRSKIGDIILDNDYDRLDMDINIGDLVYTGEIKQCYINSKIGDIRLNLKNIKDGYEYHINKDIGDIKVTIPKGSKINIDGIDEKDINGKFDIQIDNNGAVFEIKKKVSNVTIES</sequence>
<dbReference type="Pfam" id="PF13349">
    <property type="entry name" value="DUF4097"/>
    <property type="match status" value="1"/>
</dbReference>
<dbReference type="EMBL" id="LBBT01000003">
    <property type="protein sequence ID" value="KKY03015.1"/>
    <property type="molecule type" value="Genomic_DNA"/>
</dbReference>
<feature type="domain" description="DUF4097" evidence="1">
    <location>
        <begin position="46"/>
        <end position="198"/>
    </location>
</feature>
<reference evidence="2 3" key="1">
    <citation type="submission" date="2015-04" db="EMBL/GenBank/DDBJ databases">
        <title>Microcin producing Clostridium sp. JC272T.</title>
        <authorList>
            <person name="Jyothsna T."/>
            <person name="Sasikala C."/>
            <person name="Ramana C."/>
        </authorList>
    </citation>
    <scope>NUCLEOTIDE SEQUENCE [LARGE SCALE GENOMIC DNA]</scope>
    <source>
        <strain evidence="2 3">JC272</strain>
    </source>
</reference>
<organism evidence="2 3">
    <name type="scientific">Paraclostridium benzoelyticum</name>
    <dbReference type="NCBI Taxonomy" id="1629550"/>
    <lineage>
        <taxon>Bacteria</taxon>
        <taxon>Bacillati</taxon>
        <taxon>Bacillota</taxon>
        <taxon>Clostridia</taxon>
        <taxon>Peptostreptococcales</taxon>
        <taxon>Peptostreptococcaceae</taxon>
        <taxon>Paraclostridium</taxon>
    </lineage>
</organism>
<dbReference type="AlphaFoldDB" id="A0A0M3DKC0"/>
<name>A0A0M3DKC0_9FIRM</name>
<comment type="caution">
    <text evidence="2">The sequence shown here is derived from an EMBL/GenBank/DDBJ whole genome shotgun (WGS) entry which is preliminary data.</text>
</comment>
<protein>
    <recommendedName>
        <fullName evidence="1">DUF4097 domain-containing protein</fullName>
    </recommendedName>
</protein>
<keyword evidence="3" id="KW-1185">Reference proteome</keyword>
<gene>
    <name evidence="2" type="ORF">VN21_00090</name>
</gene>
<dbReference type="InterPro" id="IPR025164">
    <property type="entry name" value="Toastrack_DUF4097"/>
</dbReference>